<organism evidence="1 2">
    <name type="scientific">Candidatus Gallionella acididurans</name>
    <dbReference type="NCBI Taxonomy" id="1796491"/>
    <lineage>
        <taxon>Bacteria</taxon>
        <taxon>Pseudomonadati</taxon>
        <taxon>Pseudomonadota</taxon>
        <taxon>Betaproteobacteria</taxon>
        <taxon>Nitrosomonadales</taxon>
        <taxon>Gallionellaceae</taxon>
        <taxon>Gallionella</taxon>
    </lineage>
</organism>
<sequence>MKLLLYGTRYCHLCEQAGAVLHAAGLTTEYIDIAEDEALLEKYGMRIPVVRRADSGAELDWPFDEAALNVLAGRAANIK</sequence>
<dbReference type="InterPro" id="IPR036249">
    <property type="entry name" value="Thioredoxin-like_sf"/>
</dbReference>
<proteinExistence type="predicted"/>
<gene>
    <name evidence="1" type="ORF">AWT59_0297</name>
</gene>
<dbReference type="EMBL" id="LSLI01000004">
    <property type="protein sequence ID" value="KXS33577.1"/>
    <property type="molecule type" value="Genomic_DNA"/>
</dbReference>
<evidence type="ECO:0000313" key="1">
    <source>
        <dbReference type="EMBL" id="KXS33577.1"/>
    </source>
</evidence>
<dbReference type="Proteomes" id="UP000070578">
    <property type="component" value="Unassembled WGS sequence"/>
</dbReference>
<name>A0A139BX52_9PROT</name>
<protein>
    <submittedName>
        <fullName evidence="1">Putative Long-chain fatty acid transport protein</fullName>
    </submittedName>
</protein>
<reference evidence="1 2" key="1">
    <citation type="submission" date="2016-02" db="EMBL/GenBank/DDBJ databases">
        <authorList>
            <person name="Wen L."/>
            <person name="He K."/>
            <person name="Yang H."/>
        </authorList>
    </citation>
    <scope>NUCLEOTIDE SEQUENCE [LARGE SCALE GENOMIC DNA]</scope>
    <source>
        <strain evidence="1">ShG14-8</strain>
    </source>
</reference>
<dbReference type="Gene3D" id="3.40.30.10">
    <property type="entry name" value="Glutaredoxin"/>
    <property type="match status" value="1"/>
</dbReference>
<dbReference type="AlphaFoldDB" id="A0A139BX52"/>
<reference evidence="1 2" key="2">
    <citation type="submission" date="2016-03" db="EMBL/GenBank/DDBJ databases">
        <title>New uncultured bacterium of the family Gallionellaceae from acid mine drainage: description and reconstruction of genome based on metagenomic analysis of microbial community.</title>
        <authorList>
            <person name="Kadnikov V."/>
            <person name="Ivasenko D."/>
            <person name="Beletsky A."/>
            <person name="Mardanov A."/>
            <person name="Danilova E."/>
            <person name="Pimenov N."/>
            <person name="Karnachuk O."/>
            <person name="Ravin N."/>
        </authorList>
    </citation>
    <scope>NUCLEOTIDE SEQUENCE [LARGE SCALE GENOMIC DNA]</scope>
    <source>
        <strain evidence="1">ShG14-8</strain>
    </source>
</reference>
<dbReference type="Pfam" id="PF05768">
    <property type="entry name" value="Glrx-like"/>
    <property type="match status" value="1"/>
</dbReference>
<accession>A0A139BX52</accession>
<comment type="caution">
    <text evidence="1">The sequence shown here is derived from an EMBL/GenBank/DDBJ whole genome shotgun (WGS) entry which is preliminary data.</text>
</comment>
<dbReference type="InterPro" id="IPR008554">
    <property type="entry name" value="Glutaredoxin-like"/>
</dbReference>
<evidence type="ECO:0000313" key="2">
    <source>
        <dbReference type="Proteomes" id="UP000070578"/>
    </source>
</evidence>
<dbReference type="SUPFAM" id="SSF52833">
    <property type="entry name" value="Thioredoxin-like"/>
    <property type="match status" value="1"/>
</dbReference>